<dbReference type="InterPro" id="IPR036583">
    <property type="entry name" value="23S_rRNA_IVS_sf"/>
</dbReference>
<dbReference type="Pfam" id="PF05635">
    <property type="entry name" value="23S_rRNA_IVP"/>
    <property type="match status" value="1"/>
</dbReference>
<evidence type="ECO:0000313" key="1">
    <source>
        <dbReference type="EMBL" id="PIR43592.1"/>
    </source>
</evidence>
<sequence>MSYFKSVEDIEIWNLGINLCVDLYEEIEKSTPFKQDFALKDQVKRSSISIPSNVAEGFERYSNNEFIRFLYISKGSCGELRTQLLISKRLGYIDVKEYDEFNKRCVTISKKLSKLILFLKKKTF</sequence>
<proteinExistence type="predicted"/>
<evidence type="ECO:0000313" key="2">
    <source>
        <dbReference type="Proteomes" id="UP000230214"/>
    </source>
</evidence>
<protein>
    <submittedName>
        <fullName evidence="1">Four helix bundle protein</fullName>
    </submittedName>
</protein>
<dbReference type="PANTHER" id="PTHR38471">
    <property type="entry name" value="FOUR HELIX BUNDLE PROTEIN"/>
    <property type="match status" value="1"/>
</dbReference>
<dbReference type="EMBL" id="PCXU01000018">
    <property type="protein sequence ID" value="PIR43592.1"/>
    <property type="molecule type" value="Genomic_DNA"/>
</dbReference>
<organism evidence="1 2">
    <name type="scientific">candidate division WWE3 bacterium CG10_big_fil_rev_8_21_14_0_10_32_10</name>
    <dbReference type="NCBI Taxonomy" id="1975090"/>
    <lineage>
        <taxon>Bacteria</taxon>
        <taxon>Katanobacteria</taxon>
    </lineage>
</organism>
<dbReference type="AlphaFoldDB" id="A0A2H0RAN3"/>
<dbReference type="CDD" id="cd16377">
    <property type="entry name" value="23S_rRNA_IVP_like"/>
    <property type="match status" value="1"/>
</dbReference>
<dbReference type="Proteomes" id="UP000230214">
    <property type="component" value="Unassembled WGS sequence"/>
</dbReference>
<dbReference type="InterPro" id="IPR012657">
    <property type="entry name" value="23S_rRNA-intervening_sequence"/>
</dbReference>
<gene>
    <name evidence="1" type="ORF">COV24_02085</name>
</gene>
<name>A0A2H0RAN3_UNCKA</name>
<dbReference type="NCBIfam" id="TIGR02436">
    <property type="entry name" value="four helix bundle protein"/>
    <property type="match status" value="1"/>
</dbReference>
<dbReference type="SUPFAM" id="SSF158446">
    <property type="entry name" value="IVS-encoded protein-like"/>
    <property type="match status" value="1"/>
</dbReference>
<comment type="caution">
    <text evidence="1">The sequence shown here is derived from an EMBL/GenBank/DDBJ whole genome shotgun (WGS) entry which is preliminary data.</text>
</comment>
<accession>A0A2H0RAN3</accession>
<reference evidence="1 2" key="1">
    <citation type="submission" date="2017-09" db="EMBL/GenBank/DDBJ databases">
        <title>Depth-based differentiation of microbial function through sediment-hosted aquifers and enrichment of novel symbionts in the deep terrestrial subsurface.</title>
        <authorList>
            <person name="Probst A.J."/>
            <person name="Ladd B."/>
            <person name="Jarett J.K."/>
            <person name="Geller-Mcgrath D.E."/>
            <person name="Sieber C.M."/>
            <person name="Emerson J.B."/>
            <person name="Anantharaman K."/>
            <person name="Thomas B.C."/>
            <person name="Malmstrom R."/>
            <person name="Stieglmeier M."/>
            <person name="Klingl A."/>
            <person name="Woyke T."/>
            <person name="Ryan C.M."/>
            <person name="Banfield J.F."/>
        </authorList>
    </citation>
    <scope>NUCLEOTIDE SEQUENCE [LARGE SCALE GENOMIC DNA]</scope>
    <source>
        <strain evidence="1">CG10_big_fil_rev_8_21_14_0_10_32_10</strain>
    </source>
</reference>
<dbReference type="Gene3D" id="1.20.1440.60">
    <property type="entry name" value="23S rRNA-intervening sequence"/>
    <property type="match status" value="1"/>
</dbReference>
<dbReference type="PANTHER" id="PTHR38471:SF2">
    <property type="entry name" value="FOUR HELIX BUNDLE PROTEIN"/>
    <property type="match status" value="1"/>
</dbReference>